<comment type="pathway">
    <text evidence="4">Lipid metabolism.</text>
</comment>
<dbReference type="Pfam" id="PF01148">
    <property type="entry name" value="CTP_transf_1"/>
    <property type="match status" value="1"/>
</dbReference>
<keyword evidence="12 18" id="KW-0548">Nucleotidyltransferase</keyword>
<keyword evidence="10 18" id="KW-0808">Transferase</keyword>
<feature type="transmembrane region" description="Helical" evidence="19">
    <location>
        <begin position="88"/>
        <end position="109"/>
    </location>
</feature>
<comment type="subcellular location">
    <subcellularLocation>
        <location evidence="2">Cell membrane</location>
        <topology evidence="2">Multi-pass membrane protein</topology>
    </subcellularLocation>
</comment>
<keyword evidence="9" id="KW-0444">Lipid biosynthesis</keyword>
<dbReference type="EC" id="2.7.7.41" evidence="6 18"/>
<keyword evidence="13 19" id="KW-1133">Transmembrane helix</keyword>
<evidence type="ECO:0000256" key="4">
    <source>
        <dbReference type="ARBA" id="ARBA00005189"/>
    </source>
</evidence>
<dbReference type="GO" id="GO:0004605">
    <property type="term" value="F:phosphatidate cytidylyltransferase activity"/>
    <property type="evidence" value="ECO:0007669"/>
    <property type="project" value="UniProtKB-EC"/>
</dbReference>
<comment type="pathway">
    <text evidence="3 18">Phospholipid metabolism; CDP-diacylglycerol biosynthesis; CDP-diacylglycerol from sn-glycerol 3-phosphate: step 3/3.</text>
</comment>
<evidence type="ECO:0000256" key="15">
    <source>
        <dbReference type="ARBA" id="ARBA00023136"/>
    </source>
</evidence>
<evidence type="ECO:0000256" key="13">
    <source>
        <dbReference type="ARBA" id="ARBA00022989"/>
    </source>
</evidence>
<evidence type="ECO:0000313" key="21">
    <source>
        <dbReference type="Proteomes" id="UP000226437"/>
    </source>
</evidence>
<evidence type="ECO:0000256" key="1">
    <source>
        <dbReference type="ARBA" id="ARBA00001698"/>
    </source>
</evidence>
<dbReference type="PANTHER" id="PTHR46382:SF1">
    <property type="entry name" value="PHOSPHATIDATE CYTIDYLYLTRANSFERASE"/>
    <property type="match status" value="1"/>
</dbReference>
<keyword evidence="17" id="KW-1208">Phospholipid metabolism</keyword>
<keyword evidence="14" id="KW-0443">Lipid metabolism</keyword>
<keyword evidence="16" id="KW-0594">Phospholipid biosynthesis</keyword>
<feature type="transmembrane region" description="Helical" evidence="19">
    <location>
        <begin position="256"/>
        <end position="276"/>
    </location>
</feature>
<gene>
    <name evidence="20" type="ORF">CGL56_15080</name>
</gene>
<dbReference type="OrthoDB" id="9799199at2"/>
<proteinExistence type="inferred from homology"/>
<organism evidence="20 21">
    <name type="scientific">Neolewinella marina</name>
    <dbReference type="NCBI Taxonomy" id="438751"/>
    <lineage>
        <taxon>Bacteria</taxon>
        <taxon>Pseudomonadati</taxon>
        <taxon>Bacteroidota</taxon>
        <taxon>Saprospiria</taxon>
        <taxon>Saprospirales</taxon>
        <taxon>Lewinellaceae</taxon>
        <taxon>Neolewinella</taxon>
    </lineage>
</organism>
<sequence length="278" mass="31091">MQGLWKRLSTAVIFVIIMIAGMYTGPYTFNLLFLVITGGCLYEFFGMTLDRHTRRDRVRKAFGVAVGLLPFVLISFFSLGYVSDPASFIQVSSLLFAPFIFTIFIYELYSNSREPFVNIAYIILGLFYIGIPFALVEFIAFDGETFYYRIVFGLLLLTWVNDTGAYLVGSRFGKTPLFPRISPNKTWEGSVGGAVTCILFGYLLHLVFDEINLIQWLVLAAIVAVFGGIGDLVESMLKRSVGVKDSGDLLPGHGGLLDRFDAFIFVIPFAAAYILYLR</sequence>
<keyword evidence="21" id="KW-1185">Reference proteome</keyword>
<evidence type="ECO:0000256" key="7">
    <source>
        <dbReference type="ARBA" id="ARBA00019373"/>
    </source>
</evidence>
<dbReference type="PROSITE" id="PS01315">
    <property type="entry name" value="CDS"/>
    <property type="match status" value="1"/>
</dbReference>
<feature type="transmembrane region" description="Helical" evidence="19">
    <location>
        <begin position="116"/>
        <end position="140"/>
    </location>
</feature>
<evidence type="ECO:0000256" key="8">
    <source>
        <dbReference type="ARBA" id="ARBA00022475"/>
    </source>
</evidence>
<dbReference type="UniPathway" id="UPA00557">
    <property type="reaction ID" value="UER00614"/>
</dbReference>
<dbReference type="GO" id="GO:0005886">
    <property type="term" value="C:plasma membrane"/>
    <property type="evidence" value="ECO:0007669"/>
    <property type="project" value="UniProtKB-SubCell"/>
</dbReference>
<evidence type="ECO:0000256" key="12">
    <source>
        <dbReference type="ARBA" id="ARBA00022695"/>
    </source>
</evidence>
<evidence type="ECO:0000256" key="16">
    <source>
        <dbReference type="ARBA" id="ARBA00023209"/>
    </source>
</evidence>
<feature type="transmembrane region" description="Helical" evidence="19">
    <location>
        <begin position="7"/>
        <end position="25"/>
    </location>
</feature>
<evidence type="ECO:0000256" key="14">
    <source>
        <dbReference type="ARBA" id="ARBA00023098"/>
    </source>
</evidence>
<evidence type="ECO:0000256" key="2">
    <source>
        <dbReference type="ARBA" id="ARBA00004651"/>
    </source>
</evidence>
<evidence type="ECO:0000256" key="9">
    <source>
        <dbReference type="ARBA" id="ARBA00022516"/>
    </source>
</evidence>
<dbReference type="GO" id="GO:0016024">
    <property type="term" value="P:CDP-diacylglycerol biosynthetic process"/>
    <property type="evidence" value="ECO:0007669"/>
    <property type="project" value="UniProtKB-UniPathway"/>
</dbReference>
<comment type="catalytic activity">
    <reaction evidence="1 18">
        <text>a 1,2-diacyl-sn-glycero-3-phosphate + CTP + H(+) = a CDP-1,2-diacyl-sn-glycerol + diphosphate</text>
        <dbReference type="Rhea" id="RHEA:16229"/>
        <dbReference type="ChEBI" id="CHEBI:15378"/>
        <dbReference type="ChEBI" id="CHEBI:33019"/>
        <dbReference type="ChEBI" id="CHEBI:37563"/>
        <dbReference type="ChEBI" id="CHEBI:58332"/>
        <dbReference type="ChEBI" id="CHEBI:58608"/>
        <dbReference type="EC" id="2.7.7.41"/>
    </reaction>
</comment>
<dbReference type="Proteomes" id="UP000226437">
    <property type="component" value="Unassembled WGS sequence"/>
</dbReference>
<evidence type="ECO:0000256" key="6">
    <source>
        <dbReference type="ARBA" id="ARBA00012487"/>
    </source>
</evidence>
<dbReference type="EMBL" id="PDLO01000007">
    <property type="protein sequence ID" value="PHK97746.1"/>
    <property type="molecule type" value="Genomic_DNA"/>
</dbReference>
<comment type="similarity">
    <text evidence="5 18">Belongs to the CDS family.</text>
</comment>
<evidence type="ECO:0000256" key="18">
    <source>
        <dbReference type="RuleBase" id="RU003938"/>
    </source>
</evidence>
<comment type="caution">
    <text evidence="20">The sequence shown here is derived from an EMBL/GenBank/DDBJ whole genome shotgun (WGS) entry which is preliminary data.</text>
</comment>
<protein>
    <recommendedName>
        <fullName evidence="7 18">Phosphatidate cytidylyltransferase</fullName>
        <ecNumber evidence="6 18">2.7.7.41</ecNumber>
    </recommendedName>
</protein>
<evidence type="ECO:0000256" key="19">
    <source>
        <dbReference type="SAM" id="Phobius"/>
    </source>
</evidence>
<evidence type="ECO:0000256" key="11">
    <source>
        <dbReference type="ARBA" id="ARBA00022692"/>
    </source>
</evidence>
<reference evidence="20 21" key="1">
    <citation type="submission" date="2017-10" db="EMBL/GenBank/DDBJ databases">
        <title>The draft genome sequence of Lewinella marina KCTC 32374.</title>
        <authorList>
            <person name="Wang K."/>
        </authorList>
    </citation>
    <scope>NUCLEOTIDE SEQUENCE [LARGE SCALE GENOMIC DNA]</scope>
    <source>
        <strain evidence="20 21">MKG-38</strain>
    </source>
</reference>
<name>A0A2G0CCP2_9BACT</name>
<accession>A0A2G0CCP2</accession>
<evidence type="ECO:0000256" key="5">
    <source>
        <dbReference type="ARBA" id="ARBA00010185"/>
    </source>
</evidence>
<evidence type="ECO:0000256" key="10">
    <source>
        <dbReference type="ARBA" id="ARBA00022679"/>
    </source>
</evidence>
<dbReference type="PANTHER" id="PTHR46382">
    <property type="entry name" value="PHOSPHATIDATE CYTIDYLYLTRANSFERASE"/>
    <property type="match status" value="1"/>
</dbReference>
<evidence type="ECO:0000256" key="17">
    <source>
        <dbReference type="ARBA" id="ARBA00023264"/>
    </source>
</evidence>
<dbReference type="AlphaFoldDB" id="A0A2G0CCP2"/>
<keyword evidence="8" id="KW-1003">Cell membrane</keyword>
<dbReference type="InterPro" id="IPR000374">
    <property type="entry name" value="PC_trans"/>
</dbReference>
<feature type="transmembrane region" description="Helical" evidence="19">
    <location>
        <begin position="214"/>
        <end position="235"/>
    </location>
</feature>
<dbReference type="RefSeq" id="WP_099107400.1">
    <property type="nucleotide sequence ID" value="NZ_JAATJF010000005.1"/>
</dbReference>
<feature type="transmembrane region" description="Helical" evidence="19">
    <location>
        <begin position="189"/>
        <end position="208"/>
    </location>
</feature>
<keyword evidence="15 19" id="KW-0472">Membrane</keyword>
<feature type="transmembrane region" description="Helical" evidence="19">
    <location>
        <begin position="61"/>
        <end position="82"/>
    </location>
</feature>
<evidence type="ECO:0000256" key="3">
    <source>
        <dbReference type="ARBA" id="ARBA00005119"/>
    </source>
</evidence>
<keyword evidence="11 18" id="KW-0812">Transmembrane</keyword>
<evidence type="ECO:0000313" key="20">
    <source>
        <dbReference type="EMBL" id="PHK97746.1"/>
    </source>
</evidence>